<evidence type="ECO:0000256" key="1">
    <source>
        <dbReference type="SAM" id="Phobius"/>
    </source>
</evidence>
<keyword evidence="1" id="KW-1133">Transmembrane helix</keyword>
<organism evidence="2 3">
    <name type="scientific">Pseudoscardovia suis</name>
    <dbReference type="NCBI Taxonomy" id="987063"/>
    <lineage>
        <taxon>Bacteria</taxon>
        <taxon>Bacillati</taxon>
        <taxon>Actinomycetota</taxon>
        <taxon>Actinomycetes</taxon>
        <taxon>Bifidobacteriales</taxon>
        <taxon>Bifidobacteriaceae</taxon>
        <taxon>Pseudoscardovia</taxon>
    </lineage>
</organism>
<name>A0A261EPP4_9BIFI</name>
<keyword evidence="2" id="KW-0560">Oxidoreductase</keyword>
<protein>
    <submittedName>
        <fullName evidence="2">Aromatic ring-opening dioxygenase LigA</fullName>
    </submittedName>
</protein>
<reference evidence="2 3" key="1">
    <citation type="journal article" date="2017" name="BMC Genomics">
        <title>Comparative genomic and phylogenomic analyses of the Bifidobacteriaceae family.</title>
        <authorList>
            <person name="Lugli G.A."/>
            <person name="Milani C."/>
            <person name="Turroni F."/>
            <person name="Duranti S."/>
            <person name="Mancabelli L."/>
            <person name="Mangifesta M."/>
            <person name="Ferrario C."/>
            <person name="Modesto M."/>
            <person name="Mattarelli P."/>
            <person name="Jiri K."/>
            <person name="van Sinderen D."/>
            <person name="Ventura M."/>
        </authorList>
    </citation>
    <scope>NUCLEOTIDE SEQUENCE [LARGE SCALE GENOMIC DNA]</scope>
    <source>
        <strain evidence="2 3">DSM 24744</strain>
    </source>
</reference>
<dbReference type="RefSeq" id="WP_094691952.1">
    <property type="nucleotide sequence ID" value="NZ_MWWQ01000019.1"/>
</dbReference>
<comment type="caution">
    <text evidence="2">The sequence shown here is derived from an EMBL/GenBank/DDBJ whole genome shotgun (WGS) entry which is preliminary data.</text>
</comment>
<keyword evidence="3" id="KW-1185">Reference proteome</keyword>
<proteinExistence type="predicted"/>
<dbReference type="OrthoDB" id="10010348at2"/>
<feature type="transmembrane region" description="Helical" evidence="1">
    <location>
        <begin position="36"/>
        <end position="57"/>
    </location>
</feature>
<keyword evidence="2" id="KW-0223">Dioxygenase</keyword>
<dbReference type="GO" id="GO:0051213">
    <property type="term" value="F:dioxygenase activity"/>
    <property type="evidence" value="ECO:0007669"/>
    <property type="project" value="UniProtKB-KW"/>
</dbReference>
<dbReference type="Proteomes" id="UP000216454">
    <property type="component" value="Unassembled WGS sequence"/>
</dbReference>
<gene>
    <name evidence="2" type="ORF">PSSU_1645</name>
</gene>
<evidence type="ECO:0000313" key="2">
    <source>
        <dbReference type="EMBL" id="OZG48821.1"/>
    </source>
</evidence>
<dbReference type="EMBL" id="MWWQ01000019">
    <property type="protein sequence ID" value="OZG48821.1"/>
    <property type="molecule type" value="Genomic_DNA"/>
</dbReference>
<keyword evidence="1" id="KW-0472">Membrane</keyword>
<sequence length="341" mass="35057">MFGKRDSDIDPFGAGANPDSVEWDAIRQARKAHHVMGVKILMLLVVFMSVLSMGVAWKSSRMASDTLNAVSQRMSQSQSDSPGRETALDAVYSWLSGSGSPAPDGYANLQWAGVRNVGAGKDGGVEYVHDFTFTGLSDGRTRRCSQLVSVADGVADAVGSPSLFAMPVGSSGASGSGAPDGYRSVGGGSNIEDAVDAWAKAWIGGDSKALTVLVGDPDSSHAFMPAGFGVFESASVDWSVWCDSQGNVSDADSGWSAVGVTVRFTPNRVRQSDASGVVGESSTSVTVLVRDPSSGSARVVDWGALGVVKGLREFGEALDAGVVSDAGSPSASVSVSDSNVE</sequence>
<dbReference type="AlphaFoldDB" id="A0A261EPP4"/>
<evidence type="ECO:0000313" key="3">
    <source>
        <dbReference type="Proteomes" id="UP000216454"/>
    </source>
</evidence>
<accession>A0A261EPP4</accession>
<keyword evidence="1" id="KW-0812">Transmembrane</keyword>